<dbReference type="PRINTS" id="PR00465">
    <property type="entry name" value="EP450IV"/>
</dbReference>
<gene>
    <name evidence="8" type="ORF">RMAR00112_LOCUS28086</name>
</gene>
<dbReference type="InterPro" id="IPR002403">
    <property type="entry name" value="Cyt_P450_E_grp-IV"/>
</dbReference>
<dbReference type="InterPro" id="IPR001128">
    <property type="entry name" value="Cyt_P450"/>
</dbReference>
<dbReference type="EMBL" id="HBHW01036557">
    <property type="protein sequence ID" value="CAE0060020.1"/>
    <property type="molecule type" value="Transcribed_RNA"/>
</dbReference>
<proteinExistence type="inferred from homology"/>
<dbReference type="Gene3D" id="1.10.630.10">
    <property type="entry name" value="Cytochrome P450"/>
    <property type="match status" value="1"/>
</dbReference>
<dbReference type="InterPro" id="IPR017972">
    <property type="entry name" value="Cyt_P450_CS"/>
</dbReference>
<comment type="cofactor">
    <cofactor evidence="5">
        <name>heme</name>
        <dbReference type="ChEBI" id="CHEBI:30413"/>
    </cofactor>
</comment>
<dbReference type="GO" id="GO:0004497">
    <property type="term" value="F:monooxygenase activity"/>
    <property type="evidence" value="ECO:0007669"/>
    <property type="project" value="UniProtKB-KW"/>
</dbReference>
<sequence length="501" mass="56359">MGVLQDVREVLLGTVEKAMQGDSEAVGWVVVAFLSLCIVVVLALSQEPSRKGAKVLPPLYSEGLPLIGNALAFAKAPLDMVTRGNNLLGDCFTINMANKRFTFLLSPSAHEVSLLSKDSDVDVREIYRFTVPVFGPGVVYDADLDERYFQFKMLGSGLRISKLKGYVPHMVNECESFFAKWGNEGEVDLFDELARLILMTASRCLLGPEVREEMFEEAAELIHILDQGMQVLSLFAPNLPTSAHRKRDQARKDLQKLFQKVIEKRRETGTVGDDLLQIFMQARRADGSACDDYTIVGLLIAAIFGGQHTSSITSTWIGLHLVREKDILCRVMEEQEKVLQGQDGKLNYDALMQMDLLHRVMKEVLRMHPPLIFLMRQVENERTYKGMSIPKGDYLFMSPAVTGRSPSLWAKPNEFDPDRFAEPRVEDKKARLTFMGFGGGRHSCMGEQFAFLQVKAIWSVLLRDFNLEPVGEMNVPNYEALVVGPKGPATIRYKRKVHRAH</sequence>
<organism evidence="8">
    <name type="scientific">Rhodosorus marinus</name>
    <dbReference type="NCBI Taxonomy" id="101924"/>
    <lineage>
        <taxon>Eukaryota</taxon>
        <taxon>Rhodophyta</taxon>
        <taxon>Stylonematophyceae</taxon>
        <taxon>Stylonematales</taxon>
        <taxon>Stylonemataceae</taxon>
        <taxon>Rhodosorus</taxon>
    </lineage>
</organism>
<keyword evidence="7" id="KW-0472">Membrane</keyword>
<dbReference type="PRINTS" id="PR00385">
    <property type="entry name" value="P450"/>
</dbReference>
<dbReference type="InterPro" id="IPR036396">
    <property type="entry name" value="Cyt_P450_sf"/>
</dbReference>
<feature type="binding site" description="axial binding residue" evidence="5">
    <location>
        <position position="444"/>
    </location>
    <ligand>
        <name>heme</name>
        <dbReference type="ChEBI" id="CHEBI:30413"/>
    </ligand>
    <ligandPart>
        <name>Fe</name>
        <dbReference type="ChEBI" id="CHEBI:18248"/>
    </ligandPart>
</feature>
<evidence type="ECO:0000256" key="4">
    <source>
        <dbReference type="ARBA" id="ARBA00023004"/>
    </source>
</evidence>
<keyword evidence="6" id="KW-0503">Monooxygenase</keyword>
<dbReference type="PROSITE" id="PS00086">
    <property type="entry name" value="CYTOCHROME_P450"/>
    <property type="match status" value="1"/>
</dbReference>
<dbReference type="InterPro" id="IPR050529">
    <property type="entry name" value="CYP450_sterol_14alpha_dmase"/>
</dbReference>
<dbReference type="GO" id="GO:0020037">
    <property type="term" value="F:heme binding"/>
    <property type="evidence" value="ECO:0007669"/>
    <property type="project" value="InterPro"/>
</dbReference>
<dbReference type="CDD" id="cd11042">
    <property type="entry name" value="CYP51-like"/>
    <property type="match status" value="1"/>
</dbReference>
<evidence type="ECO:0000256" key="5">
    <source>
        <dbReference type="PIRSR" id="PIRSR602403-1"/>
    </source>
</evidence>
<dbReference type="AlphaFoldDB" id="A0A7S3A4D6"/>
<keyword evidence="2 5" id="KW-0349">Heme</keyword>
<dbReference type="GO" id="GO:0016705">
    <property type="term" value="F:oxidoreductase activity, acting on paired donors, with incorporation or reduction of molecular oxygen"/>
    <property type="evidence" value="ECO:0007669"/>
    <property type="project" value="InterPro"/>
</dbReference>
<accession>A0A7S3A4D6</accession>
<name>A0A7S3A4D6_9RHOD</name>
<evidence type="ECO:0000256" key="1">
    <source>
        <dbReference type="ARBA" id="ARBA00010617"/>
    </source>
</evidence>
<feature type="transmembrane region" description="Helical" evidence="7">
    <location>
        <begin position="25"/>
        <end position="44"/>
    </location>
</feature>
<evidence type="ECO:0000256" key="2">
    <source>
        <dbReference type="ARBA" id="ARBA00022617"/>
    </source>
</evidence>
<reference evidence="8" key="1">
    <citation type="submission" date="2021-01" db="EMBL/GenBank/DDBJ databases">
        <authorList>
            <person name="Corre E."/>
            <person name="Pelletier E."/>
            <person name="Niang G."/>
            <person name="Scheremetjew M."/>
            <person name="Finn R."/>
            <person name="Kale V."/>
            <person name="Holt S."/>
            <person name="Cochrane G."/>
            <person name="Meng A."/>
            <person name="Brown T."/>
            <person name="Cohen L."/>
        </authorList>
    </citation>
    <scope>NUCLEOTIDE SEQUENCE</scope>
    <source>
        <strain evidence="8">CCMP 769</strain>
    </source>
</reference>
<keyword evidence="3 5" id="KW-0479">Metal-binding</keyword>
<keyword evidence="7" id="KW-1133">Transmembrane helix</keyword>
<dbReference type="PANTHER" id="PTHR24304:SF2">
    <property type="entry name" value="24-HYDROXYCHOLESTEROL 7-ALPHA-HYDROXYLASE"/>
    <property type="match status" value="1"/>
</dbReference>
<evidence type="ECO:0000256" key="6">
    <source>
        <dbReference type="RuleBase" id="RU000461"/>
    </source>
</evidence>
<keyword evidence="6" id="KW-0560">Oxidoreductase</keyword>
<dbReference type="Pfam" id="PF00067">
    <property type="entry name" value="p450"/>
    <property type="match status" value="1"/>
</dbReference>
<dbReference type="PANTHER" id="PTHR24304">
    <property type="entry name" value="CYTOCHROME P450 FAMILY 7"/>
    <property type="match status" value="1"/>
</dbReference>
<keyword evidence="4 5" id="KW-0408">Iron</keyword>
<evidence type="ECO:0000256" key="7">
    <source>
        <dbReference type="SAM" id="Phobius"/>
    </source>
</evidence>
<dbReference type="SUPFAM" id="SSF48264">
    <property type="entry name" value="Cytochrome P450"/>
    <property type="match status" value="1"/>
</dbReference>
<keyword evidence="7" id="KW-0812">Transmembrane</keyword>
<evidence type="ECO:0000313" key="8">
    <source>
        <dbReference type="EMBL" id="CAE0060020.1"/>
    </source>
</evidence>
<dbReference type="GO" id="GO:0005506">
    <property type="term" value="F:iron ion binding"/>
    <property type="evidence" value="ECO:0007669"/>
    <property type="project" value="InterPro"/>
</dbReference>
<comment type="similarity">
    <text evidence="1 6">Belongs to the cytochrome P450 family.</text>
</comment>
<evidence type="ECO:0000256" key="3">
    <source>
        <dbReference type="ARBA" id="ARBA00022723"/>
    </source>
</evidence>
<protein>
    <submittedName>
        <fullName evidence="8">Uncharacterized protein</fullName>
    </submittedName>
</protein>